<accession>D7BWP5</accession>
<evidence type="ECO:0000313" key="2">
    <source>
        <dbReference type="EMBL" id="ADI03401.1"/>
    </source>
</evidence>
<sequence>MPTTAGGDSSLEPLAERTARGHHAILLANHGPVVAEATLEKAADAIEELEQTARLHLLLQGHATRPLTPEQAAALAISSS</sequence>
<dbReference type="Proteomes" id="UP000000377">
    <property type="component" value="Chromosome"/>
</dbReference>
<protein>
    <submittedName>
        <fullName evidence="2">Class II aldolase/adducin family protein</fullName>
    </submittedName>
</protein>
<evidence type="ECO:0000259" key="1">
    <source>
        <dbReference type="Pfam" id="PF00596"/>
    </source>
</evidence>
<dbReference type="PATRIC" id="fig|749414.3.peg.291"/>
<dbReference type="HOGENOM" id="CLU_2523201_0_0_11"/>
<dbReference type="Gene3D" id="3.40.225.10">
    <property type="entry name" value="Class II aldolase/adducin N-terminal domain"/>
    <property type="match status" value="1"/>
</dbReference>
<dbReference type="AlphaFoldDB" id="D7BWP5"/>
<evidence type="ECO:0000313" key="3">
    <source>
        <dbReference type="Proteomes" id="UP000000377"/>
    </source>
</evidence>
<dbReference type="InterPro" id="IPR036409">
    <property type="entry name" value="Aldolase_II/adducin_N_sf"/>
</dbReference>
<proteinExistence type="predicted"/>
<name>D7BWP5_STRBB</name>
<dbReference type="InterPro" id="IPR001303">
    <property type="entry name" value="Aldolase_II/adducin_N"/>
</dbReference>
<feature type="domain" description="Class II aldolase/adducin N-terminal" evidence="1">
    <location>
        <begin position="7"/>
        <end position="57"/>
    </location>
</feature>
<organism evidence="2 3">
    <name type="scientific">Streptomyces bingchenggensis (strain BCW-1)</name>
    <dbReference type="NCBI Taxonomy" id="749414"/>
    <lineage>
        <taxon>Bacteria</taxon>
        <taxon>Bacillati</taxon>
        <taxon>Actinomycetota</taxon>
        <taxon>Actinomycetes</taxon>
        <taxon>Kitasatosporales</taxon>
        <taxon>Streptomycetaceae</taxon>
        <taxon>Streptomyces</taxon>
    </lineage>
</organism>
<dbReference type="STRING" id="749414.SBI_00280"/>
<dbReference type="Pfam" id="PF00596">
    <property type="entry name" value="Aldolase_II"/>
    <property type="match status" value="1"/>
</dbReference>
<reference evidence="2 3" key="1">
    <citation type="journal article" date="2010" name="J. Bacteriol.">
        <title>Genome sequence of the milbemycin-producing bacterium Streptomyces bingchenggensis.</title>
        <authorList>
            <person name="Wang X.J."/>
            <person name="Yan Y.J."/>
            <person name="Zhang B."/>
            <person name="An J."/>
            <person name="Wang J.J."/>
            <person name="Tian J."/>
            <person name="Jiang L."/>
            <person name="Chen Y.H."/>
            <person name="Huang S.X."/>
            <person name="Yin M."/>
            <person name="Zhang J."/>
            <person name="Gao A.L."/>
            <person name="Liu C.X."/>
            <person name="Zhu Z.X."/>
            <person name="Xiang W.S."/>
        </authorList>
    </citation>
    <scope>NUCLEOTIDE SEQUENCE [LARGE SCALE GENOMIC DNA]</scope>
    <source>
        <strain evidence="2 3">BCW-1</strain>
    </source>
</reference>
<dbReference type="EMBL" id="CP002047">
    <property type="protein sequence ID" value="ADI03401.1"/>
    <property type="molecule type" value="Genomic_DNA"/>
</dbReference>
<dbReference type="eggNOG" id="COG0235">
    <property type="taxonomic scope" value="Bacteria"/>
</dbReference>
<dbReference type="SUPFAM" id="SSF53639">
    <property type="entry name" value="AraD/HMP-PK domain-like"/>
    <property type="match status" value="1"/>
</dbReference>
<keyword evidence="3" id="KW-1185">Reference proteome</keyword>
<gene>
    <name evidence="2" type="ordered locus">SBI_00280</name>
</gene>
<dbReference type="KEGG" id="sbh:SBI_00280"/>